<keyword evidence="5" id="KW-0819">tRNA processing</keyword>
<name>A0A1Y1SG56_9GAMM</name>
<dbReference type="GO" id="GO:0160206">
    <property type="term" value="F:tRNA (cytidine(32)/uridine(32)-2'-O)-methyltransferase activity"/>
    <property type="evidence" value="ECO:0007669"/>
    <property type="project" value="UniProtKB-EC"/>
</dbReference>
<dbReference type="AlphaFoldDB" id="A0A1Y1SG56"/>
<dbReference type="NCBIfam" id="TIGR00050">
    <property type="entry name" value="rRNA_methyl_1"/>
    <property type="match status" value="1"/>
</dbReference>
<comment type="subunit">
    <text evidence="5">Homodimer.</text>
</comment>
<dbReference type="InterPro" id="IPR001537">
    <property type="entry name" value="SpoU_MeTrfase"/>
</dbReference>
<keyword evidence="2 5" id="KW-0489">Methyltransferase</keyword>
<gene>
    <name evidence="5" type="primary">trmJ</name>
    <name evidence="7" type="ORF">ATO7_00610</name>
</gene>
<comment type="function">
    <text evidence="5">Catalyzes the formation of 2'O-methylated cytidine (Cm32) or 2'O-methylated uridine (Um32) at position 32 in tRNA.</text>
</comment>
<dbReference type="Gene3D" id="1.10.8.590">
    <property type="match status" value="1"/>
</dbReference>
<dbReference type="Proteomes" id="UP000192342">
    <property type="component" value="Unassembled WGS sequence"/>
</dbReference>
<dbReference type="EC" id="2.1.1.200" evidence="5"/>
<feature type="domain" description="tRNA/rRNA methyltransferase SpoU type" evidence="6">
    <location>
        <begin position="1"/>
        <end position="132"/>
    </location>
</feature>
<dbReference type="InterPro" id="IPR029026">
    <property type="entry name" value="tRNA_m1G_MTases_N"/>
</dbReference>
<keyword evidence="8" id="KW-1185">Reference proteome</keyword>
<comment type="caution">
    <text evidence="7">The sequence shown here is derived from an EMBL/GenBank/DDBJ whole genome shotgun (WGS) entry which is preliminary data.</text>
</comment>
<reference evidence="7 8" key="1">
    <citation type="submission" date="2013-04" db="EMBL/GenBank/DDBJ databases">
        <title>Oceanococcus atlanticus 22II-S10r2 Genome Sequencing.</title>
        <authorList>
            <person name="Lai Q."/>
            <person name="Li G."/>
            <person name="Shao Z."/>
        </authorList>
    </citation>
    <scope>NUCLEOTIDE SEQUENCE [LARGE SCALE GENOMIC DNA]</scope>
    <source>
        <strain evidence="7 8">22II-S10r2</strain>
    </source>
</reference>
<comment type="catalytic activity">
    <reaction evidence="5">
        <text>cytidine(32) in tRNA + S-adenosyl-L-methionine = 2'-O-methylcytidine(32) in tRNA + S-adenosyl-L-homocysteine + H(+)</text>
        <dbReference type="Rhea" id="RHEA:42932"/>
        <dbReference type="Rhea" id="RHEA-COMP:10288"/>
        <dbReference type="Rhea" id="RHEA-COMP:10289"/>
        <dbReference type="ChEBI" id="CHEBI:15378"/>
        <dbReference type="ChEBI" id="CHEBI:57856"/>
        <dbReference type="ChEBI" id="CHEBI:59789"/>
        <dbReference type="ChEBI" id="CHEBI:74495"/>
        <dbReference type="ChEBI" id="CHEBI:82748"/>
        <dbReference type="EC" id="2.1.1.200"/>
    </reaction>
</comment>
<dbReference type="Pfam" id="PF00588">
    <property type="entry name" value="SpoU_methylase"/>
    <property type="match status" value="1"/>
</dbReference>
<evidence type="ECO:0000256" key="1">
    <source>
        <dbReference type="ARBA" id="ARBA00007228"/>
    </source>
</evidence>
<comment type="catalytic activity">
    <reaction evidence="5">
        <text>uridine(32) in tRNA + S-adenosyl-L-methionine = 2'-O-methyluridine(32) in tRNA + S-adenosyl-L-homocysteine + H(+)</text>
        <dbReference type="Rhea" id="RHEA:42936"/>
        <dbReference type="Rhea" id="RHEA-COMP:10107"/>
        <dbReference type="Rhea" id="RHEA-COMP:10290"/>
        <dbReference type="ChEBI" id="CHEBI:15378"/>
        <dbReference type="ChEBI" id="CHEBI:57856"/>
        <dbReference type="ChEBI" id="CHEBI:59789"/>
        <dbReference type="ChEBI" id="CHEBI:65315"/>
        <dbReference type="ChEBI" id="CHEBI:74478"/>
        <dbReference type="EC" id="2.1.1.200"/>
    </reaction>
</comment>
<dbReference type="PIRSF" id="PIRSF004808">
    <property type="entry name" value="LasT"/>
    <property type="match status" value="1"/>
</dbReference>
<dbReference type="EMBL" id="AQQV01000001">
    <property type="protein sequence ID" value="ORE88331.1"/>
    <property type="molecule type" value="Genomic_DNA"/>
</dbReference>
<dbReference type="InterPro" id="IPR004384">
    <property type="entry name" value="RNA_MeTrfase_TrmJ/LasT"/>
</dbReference>
<evidence type="ECO:0000256" key="5">
    <source>
        <dbReference type="RuleBase" id="RU362024"/>
    </source>
</evidence>
<dbReference type="PANTHER" id="PTHR42786:SF2">
    <property type="entry name" value="TRNA (CYTIDINE_URIDINE-2'-O-)-METHYLTRANSFERASE TRMJ"/>
    <property type="match status" value="1"/>
</dbReference>
<evidence type="ECO:0000313" key="7">
    <source>
        <dbReference type="EMBL" id="ORE88331.1"/>
    </source>
</evidence>
<dbReference type="STRING" id="1317117.ATO7_00610"/>
<organism evidence="7 8">
    <name type="scientific">Oceanococcus atlanticus</name>
    <dbReference type="NCBI Taxonomy" id="1317117"/>
    <lineage>
        <taxon>Bacteria</taxon>
        <taxon>Pseudomonadati</taxon>
        <taxon>Pseudomonadota</taxon>
        <taxon>Gammaproteobacteria</taxon>
        <taxon>Chromatiales</taxon>
        <taxon>Oceanococcaceae</taxon>
        <taxon>Oceanococcus</taxon>
    </lineage>
</organism>
<comment type="similarity">
    <text evidence="1">Belongs to the class IV-like SAM-binding methyltransferase superfamily. RNA methyltransferase TrmH family.</text>
</comment>
<dbReference type="GO" id="GO:0106339">
    <property type="term" value="F:tRNA (cytidine(32)-2'-O)-methyltransferase activity"/>
    <property type="evidence" value="ECO:0007669"/>
    <property type="project" value="RHEA"/>
</dbReference>
<keyword evidence="3 7" id="KW-0808">Transferase</keyword>
<comment type="subcellular location">
    <subcellularLocation>
        <location evidence="5">Cytoplasm</location>
    </subcellularLocation>
</comment>
<evidence type="ECO:0000313" key="8">
    <source>
        <dbReference type="Proteomes" id="UP000192342"/>
    </source>
</evidence>
<dbReference type="GO" id="GO:0002128">
    <property type="term" value="P:tRNA nucleoside ribose methylation"/>
    <property type="evidence" value="ECO:0007669"/>
    <property type="project" value="TreeGrafter"/>
</dbReference>
<dbReference type="SUPFAM" id="SSF75217">
    <property type="entry name" value="alpha/beta knot"/>
    <property type="match status" value="1"/>
</dbReference>
<evidence type="ECO:0000256" key="2">
    <source>
        <dbReference type="ARBA" id="ARBA00022603"/>
    </source>
</evidence>
<proteinExistence type="inferred from homology"/>
<keyword evidence="5" id="KW-0963">Cytoplasm</keyword>
<dbReference type="Gene3D" id="3.40.1280.10">
    <property type="match status" value="1"/>
</dbReference>
<dbReference type="GO" id="GO:0003723">
    <property type="term" value="F:RNA binding"/>
    <property type="evidence" value="ECO:0007669"/>
    <property type="project" value="InterPro"/>
</dbReference>
<dbReference type="GO" id="GO:0005829">
    <property type="term" value="C:cytosol"/>
    <property type="evidence" value="ECO:0007669"/>
    <property type="project" value="TreeGrafter"/>
</dbReference>
<dbReference type="PANTHER" id="PTHR42786">
    <property type="entry name" value="TRNA/RRNA METHYLTRANSFERASE"/>
    <property type="match status" value="1"/>
</dbReference>
<keyword evidence="4 5" id="KW-0949">S-adenosyl-L-methionine</keyword>
<sequence>MKTMGLSQLVLVDPKPGIFPSDEATARAVSAVDVLDNARVCATLAEAVADCTLVVGTTARERHIGPQVMLPRDFCAEAGQLAGDGEVALVFGRERTGLTNEEVDLCQRLVRIPTQSAFASLNLAAAVQILAYEWIQSAARLPQAAPEGYRPARSEELEGLIGHIDRVIKRTGFFAGKNQDAILRRIRRIYARAALDTNEINILRGQLAATEKTLDSATAEP</sequence>
<dbReference type="CDD" id="cd18093">
    <property type="entry name" value="SpoU-like_TrmJ"/>
    <property type="match status" value="1"/>
</dbReference>
<evidence type="ECO:0000256" key="4">
    <source>
        <dbReference type="ARBA" id="ARBA00022691"/>
    </source>
</evidence>
<dbReference type="InterPro" id="IPR029028">
    <property type="entry name" value="Alpha/beta_knot_MTases"/>
</dbReference>
<accession>A0A1Y1SG56</accession>
<evidence type="ECO:0000259" key="6">
    <source>
        <dbReference type="Pfam" id="PF00588"/>
    </source>
</evidence>
<evidence type="ECO:0000256" key="3">
    <source>
        <dbReference type="ARBA" id="ARBA00022679"/>
    </source>
</evidence>
<protein>
    <recommendedName>
        <fullName evidence="5">tRNA (cytidine/uridine-2'-O-)-methyltransferase TrmJ</fullName>
        <ecNumber evidence="5">2.1.1.200</ecNumber>
    </recommendedName>
    <alternativeName>
        <fullName evidence="5">tRNA (cytidine(32)/uridine(32)-2'-O)-methyltransferase</fullName>
    </alternativeName>
    <alternativeName>
        <fullName evidence="5">tRNA Cm32/Um32 methyltransferase</fullName>
    </alternativeName>
</protein>